<dbReference type="GeneID" id="93711317"/>
<dbReference type="EMBL" id="FOXX01000006">
    <property type="protein sequence ID" value="SFQ67234.1"/>
    <property type="molecule type" value="Genomic_DNA"/>
</dbReference>
<protein>
    <submittedName>
        <fullName evidence="1">Uncharacterized protein</fullName>
    </submittedName>
</protein>
<sequence length="255" mass="28644">MNGFKSNQRKEEELSFLNTDFFQLCYGFYRARETMENGEKSQDYLVFQEENGTLAFALCDGVSLSFYGDAAAKFLGDKLVAWLMKQGEILFEEGKALFHAYLETLTEEATKHIEAVPVNSHLPELVKSVLEEKRNNGSEAMFVCGRIDALSNGLYRLFLSSGGDIRVRFFLDNGEEVYQSKLETGVRWSTKRGLIGEKANIVIEKSCAFHKLLLYSDGLALLDEKEIGSDEIKEAISQSLATPESDDVSLLEITL</sequence>
<accession>A0A1I6AER2</accession>
<organism evidence="1 2">
    <name type="scientific">Priestia endophytica DSM 13796</name>
    <dbReference type="NCBI Taxonomy" id="1121089"/>
    <lineage>
        <taxon>Bacteria</taxon>
        <taxon>Bacillati</taxon>
        <taxon>Bacillota</taxon>
        <taxon>Bacilli</taxon>
        <taxon>Bacillales</taxon>
        <taxon>Bacillaceae</taxon>
        <taxon>Priestia</taxon>
    </lineage>
</organism>
<dbReference type="Gene3D" id="3.60.40.10">
    <property type="entry name" value="PPM-type phosphatase domain"/>
    <property type="match status" value="1"/>
</dbReference>
<evidence type="ECO:0000313" key="2">
    <source>
        <dbReference type="Proteomes" id="UP000182762"/>
    </source>
</evidence>
<name>A0A1I6AER2_9BACI</name>
<proteinExistence type="predicted"/>
<keyword evidence="2" id="KW-1185">Reference proteome</keyword>
<gene>
    <name evidence="1" type="ORF">SAMN02745910_02676</name>
</gene>
<dbReference type="InterPro" id="IPR036457">
    <property type="entry name" value="PPM-type-like_dom_sf"/>
</dbReference>
<evidence type="ECO:0000313" key="1">
    <source>
        <dbReference type="EMBL" id="SFQ67234.1"/>
    </source>
</evidence>
<comment type="caution">
    <text evidence="1">The sequence shown here is derived from an EMBL/GenBank/DDBJ whole genome shotgun (WGS) entry which is preliminary data.</text>
</comment>
<dbReference type="RefSeq" id="WP_061805363.1">
    <property type="nucleotide sequence ID" value="NZ_FOXX01000006.1"/>
</dbReference>
<reference evidence="1 2" key="1">
    <citation type="submission" date="2016-10" db="EMBL/GenBank/DDBJ databases">
        <authorList>
            <person name="Varghese N."/>
            <person name="Submissions S."/>
        </authorList>
    </citation>
    <scope>NUCLEOTIDE SEQUENCE [LARGE SCALE GENOMIC DNA]</scope>
    <source>
        <strain evidence="1 2">DSM 13796</strain>
    </source>
</reference>
<dbReference type="Proteomes" id="UP000182762">
    <property type="component" value="Unassembled WGS sequence"/>
</dbReference>